<keyword evidence="1" id="KW-1133">Transmembrane helix</keyword>
<reference evidence="2 3" key="1">
    <citation type="submission" date="2023-07" db="EMBL/GenBank/DDBJ databases">
        <title>Sorghum-associated microbial communities from plants grown in Nebraska, USA.</title>
        <authorList>
            <person name="Schachtman D."/>
        </authorList>
    </citation>
    <scope>NUCLEOTIDE SEQUENCE [LARGE SCALE GENOMIC DNA]</scope>
    <source>
        <strain evidence="2 3">4256</strain>
    </source>
</reference>
<accession>A0ABU1X276</accession>
<gene>
    <name evidence="2" type="ORF">J2W40_002498</name>
</gene>
<keyword evidence="1" id="KW-0812">Transmembrane</keyword>
<evidence type="ECO:0000256" key="1">
    <source>
        <dbReference type="SAM" id="Phobius"/>
    </source>
</evidence>
<evidence type="ECO:0000313" key="3">
    <source>
        <dbReference type="Proteomes" id="UP001267638"/>
    </source>
</evidence>
<protein>
    <submittedName>
        <fullName evidence="2">Uncharacterized protein</fullName>
    </submittedName>
</protein>
<keyword evidence="1" id="KW-0472">Membrane</keyword>
<organism evidence="2 3">
    <name type="scientific">Sphingobium xenophagum</name>
    <dbReference type="NCBI Taxonomy" id="121428"/>
    <lineage>
        <taxon>Bacteria</taxon>
        <taxon>Pseudomonadati</taxon>
        <taxon>Pseudomonadota</taxon>
        <taxon>Alphaproteobacteria</taxon>
        <taxon>Sphingomonadales</taxon>
        <taxon>Sphingomonadaceae</taxon>
        <taxon>Sphingobium</taxon>
    </lineage>
</organism>
<name>A0ABU1X276_SPHXE</name>
<sequence length="55" mass="6071">MVAVVLCILTVVVRDLGGDGYFDWGNVLAAIPFIIAITIFNRTRTRNSPYKGSKK</sequence>
<dbReference type="Proteomes" id="UP001267638">
    <property type="component" value="Unassembled WGS sequence"/>
</dbReference>
<comment type="caution">
    <text evidence="2">The sequence shown here is derived from an EMBL/GenBank/DDBJ whole genome shotgun (WGS) entry which is preliminary data.</text>
</comment>
<proteinExistence type="predicted"/>
<keyword evidence="3" id="KW-1185">Reference proteome</keyword>
<dbReference type="EMBL" id="JAVDWV010000010">
    <property type="protein sequence ID" value="MDR7155666.1"/>
    <property type="molecule type" value="Genomic_DNA"/>
</dbReference>
<feature type="transmembrane region" description="Helical" evidence="1">
    <location>
        <begin position="24"/>
        <end position="41"/>
    </location>
</feature>
<evidence type="ECO:0000313" key="2">
    <source>
        <dbReference type="EMBL" id="MDR7155666.1"/>
    </source>
</evidence>